<feature type="region of interest" description="Disordered" evidence="1">
    <location>
        <begin position="132"/>
        <end position="228"/>
    </location>
</feature>
<keyword evidence="3" id="KW-1185">Reference proteome</keyword>
<evidence type="ECO:0000313" key="3">
    <source>
        <dbReference type="Proteomes" id="UP000308671"/>
    </source>
</evidence>
<comment type="caution">
    <text evidence="2">The sequence shown here is derived from an EMBL/GenBank/DDBJ whole genome shotgun (WGS) entry which is preliminary data.</text>
</comment>
<accession>A0A4V4HTP6</accession>
<organism evidence="2 3">
    <name type="scientific">Botrytis galanthina</name>
    <dbReference type="NCBI Taxonomy" id="278940"/>
    <lineage>
        <taxon>Eukaryota</taxon>
        <taxon>Fungi</taxon>
        <taxon>Dikarya</taxon>
        <taxon>Ascomycota</taxon>
        <taxon>Pezizomycotina</taxon>
        <taxon>Leotiomycetes</taxon>
        <taxon>Helotiales</taxon>
        <taxon>Sclerotiniaceae</taxon>
        <taxon>Botrytis</taxon>
    </lineage>
</organism>
<feature type="compositionally biased region" description="Basic and acidic residues" evidence="1">
    <location>
        <begin position="206"/>
        <end position="215"/>
    </location>
</feature>
<dbReference type="EMBL" id="PQXL01000394">
    <property type="protein sequence ID" value="THV46336.1"/>
    <property type="molecule type" value="Genomic_DNA"/>
</dbReference>
<evidence type="ECO:0000313" key="2">
    <source>
        <dbReference type="EMBL" id="THV46336.1"/>
    </source>
</evidence>
<feature type="compositionally biased region" description="Basic and acidic residues" evidence="1">
    <location>
        <begin position="145"/>
        <end position="156"/>
    </location>
</feature>
<sequence>MASPKDNVSLDMDRRSSLRTRVQKQSDIKEPPNSVQRSLRSLPKQPMATIGTVGPSPIDTTVNTSVTADTVGTFRSIQPKLDPELIRSELLKNRAMSSATLPFNPFVFRKKTILRNKAPRLSKVIPRSVLERQALSRSSSPIADSTKKSAKAHDKNSTTTSATPFIPLPLKKSYKSNSENEDKKPAKKSRMAPKPSQGPSKYSSKRINEKFEGPSKYRNKRNREKFEEPEEKSYMISCGLGGQLEDYATFYFTEKAFEAIIEIVPHFKKFRKPYSNSVYVRGYMASSSRVIIQWLMEGTIMPLELHKPGRAEGLSNYRFVDTYIMATDFHIPQLCDELMDSAMKEFWGSEGETVILPDIRDLYIVYSQTDSGNPLRKLYIAIFDWLLTSDECNRDTGRLKASSAELWNLLSRSETAGVDYIDYCRSQVTDRGTYEHPLDPQKWNLCELHQHFAHQDCPIWIKIRDTAQEDK</sequence>
<name>A0A4V4HTP6_9HELO</name>
<dbReference type="OrthoDB" id="3537181at2759"/>
<dbReference type="Proteomes" id="UP000308671">
    <property type="component" value="Unassembled WGS sequence"/>
</dbReference>
<gene>
    <name evidence="2" type="ORF">BGAL_0394g00030</name>
</gene>
<protein>
    <submittedName>
        <fullName evidence="2">Uncharacterized protein</fullName>
    </submittedName>
</protein>
<evidence type="ECO:0000256" key="1">
    <source>
        <dbReference type="SAM" id="MobiDB-lite"/>
    </source>
</evidence>
<dbReference type="AlphaFoldDB" id="A0A4V4HTP6"/>
<reference evidence="2 3" key="1">
    <citation type="submission" date="2017-12" db="EMBL/GenBank/DDBJ databases">
        <title>Comparative genomics of Botrytis spp.</title>
        <authorList>
            <person name="Valero-Jimenez C.A."/>
            <person name="Tapia P."/>
            <person name="Veloso J."/>
            <person name="Silva-Moreno E."/>
            <person name="Staats M."/>
            <person name="Valdes J.H."/>
            <person name="Van Kan J.A.L."/>
        </authorList>
    </citation>
    <scope>NUCLEOTIDE SEQUENCE [LARGE SCALE GENOMIC DNA]</scope>
    <source>
        <strain evidence="2 3">MUCL435</strain>
    </source>
</reference>
<proteinExistence type="predicted"/>
<feature type="region of interest" description="Disordered" evidence="1">
    <location>
        <begin position="1"/>
        <end position="56"/>
    </location>
</feature>